<evidence type="ECO:0000256" key="1">
    <source>
        <dbReference type="SAM" id="MobiDB-lite"/>
    </source>
</evidence>
<dbReference type="OrthoDB" id="2288931at2759"/>
<comment type="caution">
    <text evidence="2">The sequence shown here is derived from an EMBL/GenBank/DDBJ whole genome shotgun (WGS) entry which is preliminary data.</text>
</comment>
<evidence type="ECO:0000313" key="3">
    <source>
        <dbReference type="Proteomes" id="UP000646827"/>
    </source>
</evidence>
<protein>
    <submittedName>
        <fullName evidence="2">Uncharacterized protein</fullName>
    </submittedName>
</protein>
<feature type="region of interest" description="Disordered" evidence="1">
    <location>
        <begin position="42"/>
        <end position="105"/>
    </location>
</feature>
<reference evidence="2 3" key="1">
    <citation type="submission" date="2020-12" db="EMBL/GenBank/DDBJ databases">
        <title>Metabolic potential, ecology and presence of endohyphal bacteria is reflected in genomic diversity of Mucoromycotina.</title>
        <authorList>
            <person name="Muszewska A."/>
            <person name="Okrasinska A."/>
            <person name="Steczkiewicz K."/>
            <person name="Drgas O."/>
            <person name="Orlowska M."/>
            <person name="Perlinska-Lenart U."/>
            <person name="Aleksandrzak-Piekarczyk T."/>
            <person name="Szatraj K."/>
            <person name="Zielenkiewicz U."/>
            <person name="Pilsyk S."/>
            <person name="Malc E."/>
            <person name="Mieczkowski P."/>
            <person name="Kruszewska J.S."/>
            <person name="Biernat P."/>
            <person name="Pawlowska J."/>
        </authorList>
    </citation>
    <scope>NUCLEOTIDE SEQUENCE [LARGE SCALE GENOMIC DNA]</scope>
    <source>
        <strain evidence="2 3">CBS 142.35</strain>
    </source>
</reference>
<dbReference type="EMBL" id="JAEPRB010000302">
    <property type="protein sequence ID" value="KAG2217387.1"/>
    <property type="molecule type" value="Genomic_DNA"/>
</dbReference>
<dbReference type="Proteomes" id="UP000646827">
    <property type="component" value="Unassembled WGS sequence"/>
</dbReference>
<dbReference type="AlphaFoldDB" id="A0A8H7VFW8"/>
<evidence type="ECO:0000313" key="2">
    <source>
        <dbReference type="EMBL" id="KAG2217387.1"/>
    </source>
</evidence>
<sequence>MSTANVLEPATLNKLNPSPDMVFVASVTVGESRSYYFRQNLNTAPSSSPKYNPPKQIIPSIPRQRIKAPTNSFLSPIRSEKAPPRRSSASSAVTSKSPPPLLMSSPLSTQQLIRKQPSLMIPSQPEPSQVQKPKRPYPLIHAISSPASIFPLKMNRRRRKVSFSEHVVVVRTIIHTDEDDIEEEKENDEEDDESLCIYDVFRRHSTGSAPTTSSDDIENNEVAKQQILGVSKSLQRFVF</sequence>
<keyword evidence="3" id="KW-1185">Reference proteome</keyword>
<organism evidence="2 3">
    <name type="scientific">Circinella minor</name>
    <dbReference type="NCBI Taxonomy" id="1195481"/>
    <lineage>
        <taxon>Eukaryota</taxon>
        <taxon>Fungi</taxon>
        <taxon>Fungi incertae sedis</taxon>
        <taxon>Mucoromycota</taxon>
        <taxon>Mucoromycotina</taxon>
        <taxon>Mucoromycetes</taxon>
        <taxon>Mucorales</taxon>
        <taxon>Lichtheimiaceae</taxon>
        <taxon>Circinella</taxon>
    </lineage>
</organism>
<proteinExistence type="predicted"/>
<gene>
    <name evidence="2" type="ORF">INT45_005271</name>
</gene>
<accession>A0A8H7VFW8</accession>
<name>A0A8H7VFW8_9FUNG</name>
<feature type="compositionally biased region" description="Low complexity" evidence="1">
    <location>
        <begin position="85"/>
        <end position="105"/>
    </location>
</feature>